<organism evidence="2 3">
    <name type="scientific">Micromonospora nigra</name>
    <dbReference type="NCBI Taxonomy" id="145857"/>
    <lineage>
        <taxon>Bacteria</taxon>
        <taxon>Bacillati</taxon>
        <taxon>Actinomycetota</taxon>
        <taxon>Actinomycetes</taxon>
        <taxon>Micromonosporales</taxon>
        <taxon>Micromonosporaceae</taxon>
        <taxon>Micromonospora</taxon>
    </lineage>
</organism>
<gene>
    <name evidence="2" type="ORF">GA0070616_0433</name>
</gene>
<accession>A0A1C6RBI2</accession>
<dbReference type="InterPro" id="IPR037119">
    <property type="entry name" value="Haem_oxidase_HugZ-like_sf"/>
</dbReference>
<keyword evidence="3" id="KW-1185">Reference proteome</keyword>
<reference evidence="2 3" key="1">
    <citation type="submission" date="2016-06" db="EMBL/GenBank/DDBJ databases">
        <authorList>
            <person name="Kjaerup R.B."/>
            <person name="Dalgaard T.S."/>
            <person name="Juul-Madsen H.R."/>
        </authorList>
    </citation>
    <scope>NUCLEOTIDE SEQUENCE [LARGE SCALE GENOMIC DNA]</scope>
    <source>
        <strain evidence="2 3">DSM 43818</strain>
    </source>
</reference>
<dbReference type="EMBL" id="FMHT01000003">
    <property type="protein sequence ID" value="SCL14414.1"/>
    <property type="molecule type" value="Genomic_DNA"/>
</dbReference>
<evidence type="ECO:0000313" key="2">
    <source>
        <dbReference type="EMBL" id="SCL14414.1"/>
    </source>
</evidence>
<dbReference type="OrthoDB" id="3381348at2"/>
<name>A0A1C6RBI2_9ACTN</name>
<evidence type="ECO:0000313" key="3">
    <source>
        <dbReference type="Proteomes" id="UP000199699"/>
    </source>
</evidence>
<dbReference type="AlphaFoldDB" id="A0A1C6RBI2"/>
<dbReference type="STRING" id="145857.GA0070616_0433"/>
<dbReference type="Proteomes" id="UP000199699">
    <property type="component" value="Unassembled WGS sequence"/>
</dbReference>
<protein>
    <recommendedName>
        <fullName evidence="1">DUF2470 domain-containing protein</fullName>
    </recommendedName>
</protein>
<dbReference type="InterPro" id="IPR019595">
    <property type="entry name" value="DUF2470"/>
</dbReference>
<proteinExistence type="predicted"/>
<dbReference type="Pfam" id="PF10615">
    <property type="entry name" value="DUF2470"/>
    <property type="match status" value="1"/>
</dbReference>
<sequence>MAFHPAGRSADLADSAPTTDATVTTVASVVGADTVPTDADAVTLRSVLSATPSLRLRLGDTTVDLVDSHAVLPDGTVVLAVDAMSPTGGLLVATRGRPGAVRLDVTQLIPVTVRSRVRAKAWVRGTARRFDPGSLDYCDSDTILSLLDLPPVALWAVEPAEVGIVRDSHRLTVDIGAYRAARPDPLAADEAGHLQHLAQRHRDVVDRLAALVEPALTARSTRIAPVAVDADGIVLRAERPDGHTDVRLPFARRVARGADLVEGLRTLLAGATRH</sequence>
<evidence type="ECO:0000259" key="1">
    <source>
        <dbReference type="Pfam" id="PF10615"/>
    </source>
</evidence>
<dbReference type="Gene3D" id="3.20.180.10">
    <property type="entry name" value="PNP-oxidase-like"/>
    <property type="match status" value="1"/>
</dbReference>
<feature type="domain" description="DUF2470" evidence="1">
    <location>
        <begin position="192"/>
        <end position="260"/>
    </location>
</feature>
<dbReference type="SUPFAM" id="SSF50475">
    <property type="entry name" value="FMN-binding split barrel"/>
    <property type="match status" value="1"/>
</dbReference>